<organism evidence="1 2">
    <name type="scientific">Cotonvirus japonicus</name>
    <dbReference type="NCBI Taxonomy" id="2811091"/>
    <lineage>
        <taxon>Viruses</taxon>
        <taxon>Varidnaviria</taxon>
        <taxon>Bamfordvirae</taxon>
        <taxon>Nucleocytoviricota</taxon>
        <taxon>Megaviricetes</taxon>
        <taxon>Imitervirales</taxon>
        <taxon>Mimiviridae</taxon>
        <taxon>Megamimivirinae</taxon>
        <taxon>Cotonvirus</taxon>
        <taxon>Cotonvirus japonicum</taxon>
    </lineage>
</organism>
<dbReference type="GeneID" id="80558957"/>
<protein>
    <submittedName>
        <fullName evidence="1">Ankyrin repeat protein</fullName>
    </submittedName>
</protein>
<keyword evidence="2" id="KW-1185">Reference proteome</keyword>
<accession>A0ABM7NU97</accession>
<evidence type="ECO:0000313" key="1">
    <source>
        <dbReference type="EMBL" id="BCS83752.1"/>
    </source>
</evidence>
<dbReference type="RefSeq" id="YP_010842360.1">
    <property type="nucleotide sequence ID" value="NC_079139.1"/>
</dbReference>
<dbReference type="SUPFAM" id="SSF140860">
    <property type="entry name" value="Pseudo ankyrin repeat-like"/>
    <property type="match status" value="1"/>
</dbReference>
<proteinExistence type="predicted"/>
<name>A0ABM7NU97_9VIRU</name>
<dbReference type="EMBL" id="AP024483">
    <property type="protein sequence ID" value="BCS83752.1"/>
    <property type="molecule type" value="Genomic_DNA"/>
</dbReference>
<reference evidence="1 2" key="1">
    <citation type="submission" date="2021-02" db="EMBL/GenBank/DDBJ databases">
        <title>Cotonvirus japonicus, which uses Golgi apparatus of host cells for its virion factory, phylogenetically links tailed tupanvirus and icosahedral mimivirus.</title>
        <authorList>
            <person name="Takahashi H."/>
            <person name="Fukaya S."/>
            <person name="Song C."/>
            <person name="Murata K."/>
            <person name="Takemura M."/>
        </authorList>
    </citation>
    <scope>NUCLEOTIDE SEQUENCE [LARGE SCALE GENOMIC DNA]</scope>
</reference>
<dbReference type="Proteomes" id="UP001321479">
    <property type="component" value="Segment"/>
</dbReference>
<evidence type="ECO:0000313" key="2">
    <source>
        <dbReference type="Proteomes" id="UP001321479"/>
    </source>
</evidence>
<sequence length="399" mass="46633">MIKNNSFMGIDIPGKLFMITIYHDTYIDNILQKGINIVDRQHFEKYKGFIVLKANQIIGDCHGNFVHVVTLPTKLSDFILQEKENYYYTNMINIEETYKLSDPETFIMLGKYGLDLQQYSAIERAKYYTITQHSIPVVKNNNNDNDNIKKWKKLDNYEHDDIYDEENKWPHSYCDKVPKKKRSYYDSECQDIGENVQPRKEINLGEIINSFYKAFDKNNKKLAKQIVSENFDSVPIIVEKIMRRAIKSDLTDIIQFMIQQFQSHIKIDEMAKLAIEENKSDIFEELKTLNPDILSCLKTAAICGHLDIVTEIIENKFNKISSANVNMILRSAAEGARFNIIWYISENFISRVTLEDIKIAETIVKQRLVQICSIDEHSNVCDEYEILELLENMKLIICK</sequence>